<protein>
    <submittedName>
        <fullName evidence="3">Haloacid dehalogenase type II</fullName>
    </submittedName>
</protein>
<comment type="similarity">
    <text evidence="1">Belongs to the HAD-like hydrolase superfamily. S-2-haloalkanoic acid dehalogenase family.</text>
</comment>
<dbReference type="InterPro" id="IPR051540">
    <property type="entry name" value="S-2-haloacid_dehalogenase"/>
</dbReference>
<organism evidence="3 4">
    <name type="scientific">Streptomyces meridianus</name>
    <dbReference type="NCBI Taxonomy" id="2938945"/>
    <lineage>
        <taxon>Bacteria</taxon>
        <taxon>Bacillati</taxon>
        <taxon>Actinomycetota</taxon>
        <taxon>Actinomycetes</taxon>
        <taxon>Kitasatosporales</taxon>
        <taxon>Streptomycetaceae</taxon>
        <taxon>Streptomyces</taxon>
    </lineage>
</organism>
<accession>A0ABT0XBA4</accession>
<dbReference type="InterPro" id="IPR036412">
    <property type="entry name" value="HAD-like_sf"/>
</dbReference>
<dbReference type="PRINTS" id="PR00413">
    <property type="entry name" value="HADHALOGNASE"/>
</dbReference>
<dbReference type="InterPro" id="IPR006439">
    <property type="entry name" value="HAD-SF_hydro_IA"/>
</dbReference>
<dbReference type="PANTHER" id="PTHR43316:SF3">
    <property type="entry name" value="HALOACID DEHALOGENASE, TYPE II (AFU_ORTHOLOGUE AFUA_2G07750)-RELATED"/>
    <property type="match status" value="1"/>
</dbReference>
<dbReference type="RefSeq" id="WP_251417566.1">
    <property type="nucleotide sequence ID" value="NZ_JAMQGM010000043.1"/>
</dbReference>
<dbReference type="NCBIfam" id="TIGR01428">
    <property type="entry name" value="HAD_type_II"/>
    <property type="match status" value="1"/>
</dbReference>
<proteinExistence type="inferred from homology"/>
<reference evidence="3" key="1">
    <citation type="journal article" date="2023" name="Int. J. Syst. Evol. Microbiol.">
        <title>Streptomyces meridianus sp. nov. isolated from brackish water of the Tagus estuary in Alcochete, Portugal.</title>
        <authorList>
            <person name="Santos J.D.N."/>
            <person name="Klimek D."/>
            <person name="Calusinska M."/>
            <person name="Lobo Da Cunha A."/>
            <person name="Catita J."/>
            <person name="Goncalves H."/>
            <person name="Gonzalez I."/>
            <person name="Reyes F."/>
            <person name="Lage O.M."/>
        </authorList>
    </citation>
    <scope>NUCLEOTIDE SEQUENCE</scope>
    <source>
        <strain evidence="3">MTZ3.1</strain>
    </source>
</reference>
<dbReference type="Gene3D" id="1.10.150.240">
    <property type="entry name" value="Putative phosphatase, domain 2"/>
    <property type="match status" value="1"/>
</dbReference>
<name>A0ABT0XBA4_9ACTN</name>
<dbReference type="InterPro" id="IPR006328">
    <property type="entry name" value="2-HAD"/>
</dbReference>
<dbReference type="EMBL" id="JAMQGM010000043">
    <property type="protein sequence ID" value="MCM2579585.1"/>
    <property type="molecule type" value="Genomic_DNA"/>
</dbReference>
<dbReference type="SFLD" id="SFLDS00003">
    <property type="entry name" value="Haloacid_Dehalogenase"/>
    <property type="match status" value="1"/>
</dbReference>
<evidence type="ECO:0000256" key="2">
    <source>
        <dbReference type="ARBA" id="ARBA00022801"/>
    </source>
</evidence>
<dbReference type="SUPFAM" id="SSF56784">
    <property type="entry name" value="HAD-like"/>
    <property type="match status" value="1"/>
</dbReference>
<dbReference type="Proteomes" id="UP001167160">
    <property type="component" value="Unassembled WGS sequence"/>
</dbReference>
<keyword evidence="4" id="KW-1185">Reference proteome</keyword>
<dbReference type="Gene3D" id="3.40.50.1000">
    <property type="entry name" value="HAD superfamily/HAD-like"/>
    <property type="match status" value="1"/>
</dbReference>
<evidence type="ECO:0000313" key="3">
    <source>
        <dbReference type="EMBL" id="MCM2579585.1"/>
    </source>
</evidence>
<dbReference type="SFLD" id="SFLDG01129">
    <property type="entry name" value="C1.5:_HAD__Beta-PGM__Phosphata"/>
    <property type="match status" value="1"/>
</dbReference>
<dbReference type="CDD" id="cd02588">
    <property type="entry name" value="HAD_L2-DEX"/>
    <property type="match status" value="1"/>
</dbReference>
<evidence type="ECO:0000256" key="1">
    <source>
        <dbReference type="ARBA" id="ARBA00008106"/>
    </source>
</evidence>
<dbReference type="InterPro" id="IPR023198">
    <property type="entry name" value="PGP-like_dom2"/>
</dbReference>
<dbReference type="Pfam" id="PF00702">
    <property type="entry name" value="Hydrolase"/>
    <property type="match status" value="1"/>
</dbReference>
<dbReference type="PANTHER" id="PTHR43316">
    <property type="entry name" value="HYDROLASE, HALOACID DELAHOGENASE-RELATED"/>
    <property type="match status" value="1"/>
</dbReference>
<dbReference type="InterPro" id="IPR023214">
    <property type="entry name" value="HAD_sf"/>
</dbReference>
<evidence type="ECO:0000313" key="4">
    <source>
        <dbReference type="Proteomes" id="UP001167160"/>
    </source>
</evidence>
<keyword evidence="2" id="KW-0378">Hydrolase</keyword>
<comment type="caution">
    <text evidence="3">The sequence shown here is derived from an EMBL/GenBank/DDBJ whole genome shotgun (WGS) entry which is preliminary data.</text>
</comment>
<sequence length="227" mass="23962">MPVFSPRAIVFDVNETLSDMAPLQARFEEVGAPGSLAPTWFAGVLRDGFALTAAGGYAEFGEVAADGLRGLLPPESGRSGDAEAAVQHILGGFDRLTVHPEVPDAVRVLRGGGMRLATMTNGSAAFTRGLLERAGIEDCFDELLDVGGPRTWKPGRAAYEYAVERLGVKAEQALLVAVHPWDLDGARRAGLGAAWLRRGASFYPSSMTAPSLVAEDLGELADLLVGR</sequence>
<gene>
    <name evidence="3" type="ORF">M1E25_19900</name>
</gene>